<evidence type="ECO:0000313" key="5">
    <source>
        <dbReference type="EMBL" id="RLV71920.1"/>
    </source>
</evidence>
<dbReference type="InterPro" id="IPR011711">
    <property type="entry name" value="GntR_C"/>
</dbReference>
<dbReference type="CDD" id="cd07377">
    <property type="entry name" value="WHTH_GntR"/>
    <property type="match status" value="1"/>
</dbReference>
<dbReference type="GO" id="GO:0003700">
    <property type="term" value="F:DNA-binding transcription factor activity"/>
    <property type="evidence" value="ECO:0007669"/>
    <property type="project" value="InterPro"/>
</dbReference>
<dbReference type="SUPFAM" id="SSF48008">
    <property type="entry name" value="GntR ligand-binding domain-like"/>
    <property type="match status" value="1"/>
</dbReference>
<dbReference type="GO" id="GO:0003677">
    <property type="term" value="F:DNA binding"/>
    <property type="evidence" value="ECO:0007669"/>
    <property type="project" value="UniProtKB-KW"/>
</dbReference>
<dbReference type="SUPFAM" id="SSF46785">
    <property type="entry name" value="Winged helix' DNA-binding domain"/>
    <property type="match status" value="1"/>
</dbReference>
<keyword evidence="3" id="KW-0804">Transcription</keyword>
<evidence type="ECO:0000259" key="4">
    <source>
        <dbReference type="PROSITE" id="PS50949"/>
    </source>
</evidence>
<dbReference type="PANTHER" id="PTHR43537">
    <property type="entry name" value="TRANSCRIPTIONAL REGULATOR, GNTR FAMILY"/>
    <property type="match status" value="1"/>
</dbReference>
<dbReference type="Gene3D" id="1.20.120.530">
    <property type="entry name" value="GntR ligand-binding domain-like"/>
    <property type="match status" value="1"/>
</dbReference>
<dbReference type="PANTHER" id="PTHR43537:SF5">
    <property type="entry name" value="UXU OPERON TRANSCRIPTIONAL REGULATOR"/>
    <property type="match status" value="1"/>
</dbReference>
<proteinExistence type="predicted"/>
<dbReference type="Pfam" id="PF00392">
    <property type="entry name" value="GntR"/>
    <property type="match status" value="1"/>
</dbReference>
<dbReference type="PROSITE" id="PS50949">
    <property type="entry name" value="HTH_GNTR"/>
    <property type="match status" value="1"/>
</dbReference>
<name>A0A3L8QX41_STRRN</name>
<keyword evidence="2" id="KW-0238">DNA-binding</keyword>
<comment type="caution">
    <text evidence="5">The sequence shown here is derived from an EMBL/GenBank/DDBJ whole genome shotgun (WGS) entry which is preliminary data.</text>
</comment>
<keyword evidence="1" id="KW-0805">Transcription regulation</keyword>
<dbReference type="SMART" id="SM00345">
    <property type="entry name" value="HTH_GNTR"/>
    <property type="match status" value="1"/>
</dbReference>
<dbReference type="STRING" id="1343740.M271_49410"/>
<evidence type="ECO:0000256" key="2">
    <source>
        <dbReference type="ARBA" id="ARBA00023125"/>
    </source>
</evidence>
<evidence type="ECO:0000256" key="1">
    <source>
        <dbReference type="ARBA" id="ARBA00023015"/>
    </source>
</evidence>
<evidence type="ECO:0000256" key="3">
    <source>
        <dbReference type="ARBA" id="ARBA00023163"/>
    </source>
</evidence>
<feature type="domain" description="HTH gntR-type" evidence="4">
    <location>
        <begin position="29"/>
        <end position="99"/>
    </location>
</feature>
<protein>
    <submittedName>
        <fullName evidence="5">Regulatory protein GntR HTH</fullName>
    </submittedName>
</protein>
<accession>A0A3L8QX41</accession>
<evidence type="ECO:0000313" key="6">
    <source>
        <dbReference type="Proteomes" id="UP000281594"/>
    </source>
</evidence>
<sequence length="271" mass="29657">MAGSDERRPDGVNWNNGGAVAAVNGVRAPKTGELVARRLRRMIVDGELKSGDFLPHEPELLAHFNVSRPTLREAVRVLESEGLVELRRGSRTGARVTVPGPEAVARPAALLLQLEGATLADVYVARSAIEPPAARLLALDGDEEKYAALEQVLEEERANLDDVDRFALGAAQFHLRLVQLSGNKTLAVMVGMVYEIILRQSQIVVRARRENTPSLSRQHNKRAVRAYEKLVKLVRSGDGDAAEAFWRKHLAVADELVLAGSEATRVIDILD</sequence>
<dbReference type="InterPro" id="IPR000524">
    <property type="entry name" value="Tscrpt_reg_HTH_GntR"/>
</dbReference>
<dbReference type="PRINTS" id="PR00035">
    <property type="entry name" value="HTHGNTR"/>
</dbReference>
<reference evidence="5 6" key="1">
    <citation type="journal article" date="2018" name="J. Biol. Chem.">
        <title>Discovery of the actinoplanic acid pathway in Streptomyces rapamycinicus reveals a genetically conserved synergism with rapamycin.</title>
        <authorList>
            <person name="Mrak P."/>
            <person name="Krastel P."/>
            <person name="Pivk Lukancic P."/>
            <person name="Tao J."/>
            <person name="Pistorius D."/>
            <person name="Moore C.M."/>
        </authorList>
    </citation>
    <scope>NUCLEOTIDE SEQUENCE [LARGE SCALE GENOMIC DNA]</scope>
    <source>
        <strain evidence="5 6">NRRL 5491</strain>
    </source>
</reference>
<dbReference type="InterPro" id="IPR008920">
    <property type="entry name" value="TF_FadR/GntR_C"/>
</dbReference>
<dbReference type="Pfam" id="PF07729">
    <property type="entry name" value="FCD"/>
    <property type="match status" value="1"/>
</dbReference>
<gene>
    <name evidence="5" type="ORF">D3C57_145375</name>
</gene>
<dbReference type="InterPro" id="IPR036390">
    <property type="entry name" value="WH_DNA-bd_sf"/>
</dbReference>
<organism evidence="5 6">
    <name type="scientific">Streptomyces rapamycinicus (strain ATCC 29253 / DSM 41530 / NRRL 5491 / AYB-994)</name>
    <name type="common">Streptomyces hygroscopicus (strain ATCC 29253)</name>
    <dbReference type="NCBI Taxonomy" id="1343740"/>
    <lineage>
        <taxon>Bacteria</taxon>
        <taxon>Bacillati</taxon>
        <taxon>Actinomycetota</taxon>
        <taxon>Actinomycetes</taxon>
        <taxon>Kitasatosporales</taxon>
        <taxon>Streptomycetaceae</taxon>
        <taxon>Streptomyces</taxon>
        <taxon>Streptomyces violaceusniger group</taxon>
    </lineage>
</organism>
<dbReference type="InterPro" id="IPR036388">
    <property type="entry name" value="WH-like_DNA-bd_sf"/>
</dbReference>
<dbReference type="SMART" id="SM00895">
    <property type="entry name" value="FCD"/>
    <property type="match status" value="1"/>
</dbReference>
<dbReference type="EMBL" id="QYCY01000004">
    <property type="protein sequence ID" value="RLV71920.1"/>
    <property type="molecule type" value="Genomic_DNA"/>
</dbReference>
<dbReference type="Gene3D" id="1.10.10.10">
    <property type="entry name" value="Winged helix-like DNA-binding domain superfamily/Winged helix DNA-binding domain"/>
    <property type="match status" value="1"/>
</dbReference>
<dbReference type="Proteomes" id="UP000281594">
    <property type="component" value="Unassembled WGS sequence"/>
</dbReference>
<dbReference type="AlphaFoldDB" id="A0A3L8QX41"/>